<keyword evidence="2" id="KW-1185">Reference proteome</keyword>
<dbReference type="AlphaFoldDB" id="A0A371CK95"/>
<reference evidence="1 2" key="1">
    <citation type="journal article" date="2018" name="Biotechnol. Biofuels">
        <title>Integrative visual omics of the white-rot fungus Polyporus brumalis exposes the biotechnological potential of its oxidative enzymes for delignifying raw plant biomass.</title>
        <authorList>
            <person name="Miyauchi S."/>
            <person name="Rancon A."/>
            <person name="Drula E."/>
            <person name="Hage H."/>
            <person name="Chaduli D."/>
            <person name="Favel A."/>
            <person name="Grisel S."/>
            <person name="Henrissat B."/>
            <person name="Herpoel-Gimbert I."/>
            <person name="Ruiz-Duenas F.J."/>
            <person name="Chevret D."/>
            <person name="Hainaut M."/>
            <person name="Lin J."/>
            <person name="Wang M."/>
            <person name="Pangilinan J."/>
            <person name="Lipzen A."/>
            <person name="Lesage-Meessen L."/>
            <person name="Navarro D."/>
            <person name="Riley R."/>
            <person name="Grigoriev I.V."/>
            <person name="Zhou S."/>
            <person name="Raouche S."/>
            <person name="Rosso M.N."/>
        </authorList>
    </citation>
    <scope>NUCLEOTIDE SEQUENCE [LARGE SCALE GENOMIC DNA]</scope>
    <source>
        <strain evidence="1 2">BRFM 1820</strain>
    </source>
</reference>
<protein>
    <submittedName>
        <fullName evidence="1">Uncharacterized protein</fullName>
    </submittedName>
</protein>
<evidence type="ECO:0000313" key="1">
    <source>
        <dbReference type="EMBL" id="RDX40699.1"/>
    </source>
</evidence>
<proteinExistence type="predicted"/>
<evidence type="ECO:0000313" key="2">
    <source>
        <dbReference type="Proteomes" id="UP000256964"/>
    </source>
</evidence>
<organism evidence="1 2">
    <name type="scientific">Lentinus brumalis</name>
    <dbReference type="NCBI Taxonomy" id="2498619"/>
    <lineage>
        <taxon>Eukaryota</taxon>
        <taxon>Fungi</taxon>
        <taxon>Dikarya</taxon>
        <taxon>Basidiomycota</taxon>
        <taxon>Agaricomycotina</taxon>
        <taxon>Agaricomycetes</taxon>
        <taxon>Polyporales</taxon>
        <taxon>Polyporaceae</taxon>
        <taxon>Lentinus</taxon>
    </lineage>
</organism>
<dbReference type="Proteomes" id="UP000256964">
    <property type="component" value="Unassembled WGS sequence"/>
</dbReference>
<dbReference type="EMBL" id="KZ857541">
    <property type="protein sequence ID" value="RDX40699.1"/>
    <property type="molecule type" value="Genomic_DNA"/>
</dbReference>
<accession>A0A371CK95</accession>
<gene>
    <name evidence="1" type="ORF">OH76DRAFT_309994</name>
</gene>
<sequence>MSRRRRTLLRQVASALRLAGFAWPGVIYTYSARQHGRQPDTAEEAQRVECVVAPPAARIGRARGLLTTHDAENRREREHGSRSLLRCSLLYDGGSDASCSWTCMRRGTQSYPDGALSGTQEMPKQQERRATAQLRVQMFRASPGGITADQGSATS</sequence>
<name>A0A371CK95_9APHY</name>